<feature type="binding site" evidence="9">
    <location>
        <begin position="187"/>
        <end position="191"/>
    </location>
    <ligand>
        <name>GTP</name>
        <dbReference type="ChEBI" id="CHEBI:37565"/>
    </ligand>
</feature>
<dbReference type="Pfam" id="PF00448">
    <property type="entry name" value="SRP54"/>
    <property type="match status" value="1"/>
</dbReference>
<feature type="region of interest" description="Disordered" evidence="10">
    <location>
        <begin position="449"/>
        <end position="487"/>
    </location>
</feature>
<comment type="subcellular location">
    <subcellularLocation>
        <location evidence="9">Cytoplasm</location>
    </subcellularLocation>
    <text evidence="9">The SRP-RNC complex is targeted to the cytoplasmic membrane.</text>
</comment>
<dbReference type="SUPFAM" id="SSF52540">
    <property type="entry name" value="P-loop containing nucleoside triphosphate hydrolases"/>
    <property type="match status" value="1"/>
</dbReference>
<feature type="binding site" evidence="9">
    <location>
        <begin position="107"/>
        <end position="114"/>
    </location>
    <ligand>
        <name>GTP</name>
        <dbReference type="ChEBI" id="CHEBI:37565"/>
    </ligand>
</feature>
<dbReference type="EMBL" id="LR586016">
    <property type="protein sequence ID" value="VIP04987.1"/>
    <property type="molecule type" value="Genomic_DNA"/>
</dbReference>
<protein>
    <recommendedName>
        <fullName evidence="9">Signal recognition particle protein</fullName>
        <ecNumber evidence="9">3.6.5.4</ecNumber>
    </recommendedName>
    <alternativeName>
        <fullName evidence="9">Fifty-four homolog</fullName>
    </alternativeName>
</protein>
<dbReference type="PANTHER" id="PTHR11564:SF5">
    <property type="entry name" value="SIGNAL RECOGNITION PARTICLE SUBUNIT SRP54"/>
    <property type="match status" value="1"/>
</dbReference>
<comment type="function">
    <text evidence="9">Involved in targeting and insertion of nascent membrane proteins into the cytoplasmic membrane. Binds to the hydrophobic signal sequence of the ribosome-nascent chain (RNC) as it emerges from the ribosomes. The SRP-RNC complex is then targeted to the cytoplasmic membrane where it interacts with the SRP receptor FtsY.</text>
</comment>
<dbReference type="InterPro" id="IPR004780">
    <property type="entry name" value="SRP"/>
</dbReference>
<evidence type="ECO:0000256" key="5">
    <source>
        <dbReference type="ARBA" id="ARBA00023134"/>
    </source>
</evidence>
<evidence type="ECO:0000256" key="8">
    <source>
        <dbReference type="ARBA" id="ARBA00048027"/>
    </source>
</evidence>
<name>A0A6C2YUF4_9BACT</name>
<evidence type="ECO:0000256" key="4">
    <source>
        <dbReference type="ARBA" id="ARBA00022884"/>
    </source>
</evidence>
<reference evidence="12" key="1">
    <citation type="submission" date="2019-04" db="EMBL/GenBank/DDBJ databases">
        <authorList>
            <consortium name="Science for Life Laboratories"/>
        </authorList>
    </citation>
    <scope>NUCLEOTIDE SEQUENCE</scope>
    <source>
        <strain evidence="12">MBLW1</strain>
    </source>
</reference>
<dbReference type="InterPro" id="IPR036891">
    <property type="entry name" value="Signal_recog_part_SRP54_M_sf"/>
</dbReference>
<evidence type="ECO:0000256" key="7">
    <source>
        <dbReference type="ARBA" id="ARBA00023274"/>
    </source>
</evidence>
<dbReference type="Pfam" id="PF02978">
    <property type="entry name" value="SRP_SPB"/>
    <property type="match status" value="1"/>
</dbReference>
<feature type="compositionally biased region" description="Basic and acidic residues" evidence="10">
    <location>
        <begin position="455"/>
        <end position="475"/>
    </location>
</feature>
<dbReference type="EMBL" id="LR593887">
    <property type="protein sequence ID" value="VTS07332.1"/>
    <property type="molecule type" value="Genomic_DNA"/>
</dbReference>
<proteinExistence type="inferred from homology"/>
<keyword evidence="3 9" id="KW-0378">Hydrolase</keyword>
<feature type="compositionally biased region" description="Basic residues" evidence="10">
    <location>
        <begin position="476"/>
        <end position="487"/>
    </location>
</feature>
<dbReference type="GO" id="GO:0003924">
    <property type="term" value="F:GTPase activity"/>
    <property type="evidence" value="ECO:0007669"/>
    <property type="project" value="UniProtKB-UniRule"/>
</dbReference>
<dbReference type="FunCoup" id="A0A6C2YUF4">
    <property type="interactions" value="508"/>
</dbReference>
<dbReference type="InParanoid" id="A0A6C2YUF4"/>
<dbReference type="SUPFAM" id="SSF47446">
    <property type="entry name" value="Signal peptide-binding domain"/>
    <property type="match status" value="1"/>
</dbReference>
<dbReference type="InterPro" id="IPR013822">
    <property type="entry name" value="Signal_recog_particl_SRP54_hlx"/>
</dbReference>
<gene>
    <name evidence="9" type="primary">ffh</name>
    <name evidence="12" type="ORF">GMBLW1_42060</name>
</gene>
<dbReference type="NCBIfam" id="TIGR00959">
    <property type="entry name" value="ffh"/>
    <property type="match status" value="1"/>
</dbReference>
<dbReference type="HAMAP" id="MF_00306">
    <property type="entry name" value="SRP54"/>
    <property type="match status" value="1"/>
</dbReference>
<dbReference type="PANTHER" id="PTHR11564">
    <property type="entry name" value="SIGNAL RECOGNITION PARTICLE 54K PROTEIN SRP54"/>
    <property type="match status" value="1"/>
</dbReference>
<keyword evidence="9" id="KW-0963">Cytoplasm</keyword>
<evidence type="ECO:0000256" key="1">
    <source>
        <dbReference type="ARBA" id="ARBA00005450"/>
    </source>
</evidence>
<dbReference type="InterPro" id="IPR022941">
    <property type="entry name" value="SRP54"/>
</dbReference>
<keyword evidence="4 9" id="KW-0694">RNA-binding</keyword>
<comment type="similarity">
    <text evidence="1 9">Belongs to the GTP-binding SRP family. SRP54 subfamily.</text>
</comment>
<dbReference type="InterPro" id="IPR042101">
    <property type="entry name" value="SRP54_N_sf"/>
</dbReference>
<dbReference type="Gene3D" id="1.20.120.140">
    <property type="entry name" value="Signal recognition particle SRP54, nucleotide-binding domain"/>
    <property type="match status" value="1"/>
</dbReference>
<dbReference type="GO" id="GO:0048500">
    <property type="term" value="C:signal recognition particle"/>
    <property type="evidence" value="ECO:0007669"/>
    <property type="project" value="UniProtKB-UniRule"/>
</dbReference>
<keyword evidence="6 9" id="KW-0733">Signal recognition particle</keyword>
<dbReference type="InterPro" id="IPR004125">
    <property type="entry name" value="Signal_recog_particle_SRP54_M"/>
</dbReference>
<keyword evidence="7 9" id="KW-0687">Ribonucleoprotein</keyword>
<comment type="catalytic activity">
    <reaction evidence="8 9">
        <text>GTP + H2O = GDP + phosphate + H(+)</text>
        <dbReference type="Rhea" id="RHEA:19669"/>
        <dbReference type="ChEBI" id="CHEBI:15377"/>
        <dbReference type="ChEBI" id="CHEBI:15378"/>
        <dbReference type="ChEBI" id="CHEBI:37565"/>
        <dbReference type="ChEBI" id="CHEBI:43474"/>
        <dbReference type="ChEBI" id="CHEBI:58189"/>
        <dbReference type="EC" id="3.6.5.4"/>
    </reaction>
</comment>
<evidence type="ECO:0000259" key="11">
    <source>
        <dbReference type="PROSITE" id="PS00300"/>
    </source>
</evidence>
<dbReference type="AlphaFoldDB" id="A0A6C2YUF4"/>
<dbReference type="PROSITE" id="PS00300">
    <property type="entry name" value="SRP54"/>
    <property type="match status" value="1"/>
</dbReference>
<feature type="domain" description="SRP54-type proteins GTP-binding" evidence="11">
    <location>
        <begin position="266"/>
        <end position="279"/>
    </location>
</feature>
<keyword evidence="2 9" id="KW-0547">Nucleotide-binding</keyword>
<evidence type="ECO:0000256" key="9">
    <source>
        <dbReference type="HAMAP-Rule" id="MF_00306"/>
    </source>
</evidence>
<comment type="subunit">
    <text evidence="9">Part of the signal recognition particle protein translocation system, which is composed of SRP and FtsY.</text>
</comment>
<dbReference type="InterPro" id="IPR027417">
    <property type="entry name" value="P-loop_NTPase"/>
</dbReference>
<evidence type="ECO:0000313" key="13">
    <source>
        <dbReference type="Proteomes" id="UP000464378"/>
    </source>
</evidence>
<dbReference type="EC" id="3.6.5.4" evidence="9"/>
<dbReference type="KEGG" id="tim:GMBLW1_42060"/>
<dbReference type="SMART" id="SM00963">
    <property type="entry name" value="SRP54_N"/>
    <property type="match status" value="1"/>
</dbReference>
<dbReference type="SMART" id="SM00962">
    <property type="entry name" value="SRP54"/>
    <property type="match status" value="1"/>
</dbReference>
<dbReference type="GO" id="GO:0006614">
    <property type="term" value="P:SRP-dependent cotranslational protein targeting to membrane"/>
    <property type="evidence" value="ECO:0007669"/>
    <property type="project" value="InterPro"/>
</dbReference>
<evidence type="ECO:0000313" key="12">
    <source>
        <dbReference type="EMBL" id="VIP04987.1"/>
    </source>
</evidence>
<dbReference type="Pfam" id="PF02881">
    <property type="entry name" value="SRP54_N"/>
    <property type="match status" value="1"/>
</dbReference>
<organism evidence="12">
    <name type="scientific">Tuwongella immobilis</name>
    <dbReference type="NCBI Taxonomy" id="692036"/>
    <lineage>
        <taxon>Bacteria</taxon>
        <taxon>Pseudomonadati</taxon>
        <taxon>Planctomycetota</taxon>
        <taxon>Planctomycetia</taxon>
        <taxon>Gemmatales</taxon>
        <taxon>Gemmataceae</taxon>
        <taxon>Tuwongella</taxon>
    </lineage>
</organism>
<dbReference type="Proteomes" id="UP000464378">
    <property type="component" value="Chromosome"/>
</dbReference>
<keyword evidence="5 9" id="KW-0342">GTP-binding</keyword>
<dbReference type="GO" id="GO:0008312">
    <property type="term" value="F:7S RNA binding"/>
    <property type="evidence" value="ECO:0007669"/>
    <property type="project" value="InterPro"/>
</dbReference>
<dbReference type="InterPro" id="IPR000897">
    <property type="entry name" value="SRP54_GTPase_dom"/>
</dbReference>
<evidence type="ECO:0000256" key="10">
    <source>
        <dbReference type="SAM" id="MobiDB-lite"/>
    </source>
</evidence>
<feature type="binding site" evidence="9">
    <location>
        <begin position="245"/>
        <end position="248"/>
    </location>
    <ligand>
        <name>GTP</name>
        <dbReference type="ChEBI" id="CHEBI:37565"/>
    </ligand>
</feature>
<dbReference type="FunFam" id="3.40.50.300:FF:000022">
    <property type="entry name" value="Signal recognition particle 54 kDa subunit"/>
    <property type="match status" value="1"/>
</dbReference>
<comment type="domain">
    <text evidence="9">Composed of three domains: the N-terminal N domain, which is responsible for interactions with the ribosome, the central G domain, which binds GTP, and the C-terminal M domain, which binds the RNA and the signal sequence of the RNC.</text>
</comment>
<evidence type="ECO:0000256" key="3">
    <source>
        <dbReference type="ARBA" id="ARBA00022801"/>
    </source>
</evidence>
<dbReference type="SMART" id="SM00382">
    <property type="entry name" value="AAA"/>
    <property type="match status" value="1"/>
</dbReference>
<keyword evidence="13" id="KW-1185">Reference proteome</keyword>
<dbReference type="GO" id="GO:0005525">
    <property type="term" value="F:GTP binding"/>
    <property type="evidence" value="ECO:0007669"/>
    <property type="project" value="UniProtKB-UniRule"/>
</dbReference>
<evidence type="ECO:0000256" key="2">
    <source>
        <dbReference type="ARBA" id="ARBA00022741"/>
    </source>
</evidence>
<accession>A0A6C2YUF4</accession>
<dbReference type="RefSeq" id="WP_162659997.1">
    <property type="nucleotide sequence ID" value="NZ_LR593887.1"/>
</dbReference>
<dbReference type="Gene3D" id="1.10.260.30">
    <property type="entry name" value="Signal recognition particle, SRP54 subunit, M-domain"/>
    <property type="match status" value="1"/>
</dbReference>
<sequence length="487" mass="54228">MFDSIQRGLSDALKKLRGRGRLTADNIREGLREVRRALLEADVNFTVVTKFIQRVEERSVGQDVLARVDPSEQIVKIVFDELVALMGPVDPKISFAKDRPTILMMCGLQGAGKTTTTGKLGLTLQSQGRRPLLVAADLQRPAAVDQLKIIGQQLGLPVYSEMTDPVQVCRNAVTFAKQNNLDTIILDTAGRLQIDAALMEELQQIDRLVKPDQLFLVVDAMIGQEAANVAKTFNDTLSLNAVILTKLDGDARGGAALSIKEVTGVPIKFVGMGEKLDKLEPFEPEGMASRILGQGDLMGLVRKVAEIQTQISKEELEEQQRKMEEGAFTLDDFRKQFVQLQKLGMKNMVGMMPGMSEMIPAGEDPEVALRRVQGMIDSMTKEERRRPHIIDLSRRKRIAAGSGMQAHEVNQFLKQFEQVQALMKQMASMSVFQRIKMVTGLGKMGAFMPGGENMLKTKGDTGHRKTAKERAEERKKKQKKDKRDKRK</sequence>
<dbReference type="Gene3D" id="3.40.50.300">
    <property type="entry name" value="P-loop containing nucleotide triphosphate hydrolases"/>
    <property type="match status" value="1"/>
</dbReference>
<dbReference type="InterPro" id="IPR003593">
    <property type="entry name" value="AAA+_ATPase"/>
</dbReference>
<evidence type="ECO:0000256" key="6">
    <source>
        <dbReference type="ARBA" id="ARBA00023135"/>
    </source>
</evidence>